<evidence type="ECO:0000313" key="1">
    <source>
        <dbReference type="EMBL" id="GIY87589.1"/>
    </source>
</evidence>
<dbReference type="EMBL" id="BPLQ01015355">
    <property type="protein sequence ID" value="GIY87589.1"/>
    <property type="molecule type" value="Genomic_DNA"/>
</dbReference>
<sequence length="167" mass="19315">MCITLKVMQCFRKATLLPLLKTINSGRKHLPDKFFSSKKSQPRQLFRPIGCLSHQYTTGTTNKYKGTTPKVNETHIRTFREAVRRTYSRPMSSSLECVLLSSGPVSGVGIRIEGNDFVFMPFFARLSYLLVEMECSPKQTHHQKKKKKKKKKWNKFLSIHYRVLTGT</sequence>
<gene>
    <name evidence="1" type="ORF">CDAR_61331</name>
</gene>
<keyword evidence="2" id="KW-1185">Reference proteome</keyword>
<reference evidence="1 2" key="1">
    <citation type="submission" date="2021-06" db="EMBL/GenBank/DDBJ databases">
        <title>Caerostris darwini draft genome.</title>
        <authorList>
            <person name="Kono N."/>
            <person name="Arakawa K."/>
        </authorList>
    </citation>
    <scope>NUCLEOTIDE SEQUENCE [LARGE SCALE GENOMIC DNA]</scope>
</reference>
<name>A0AAV4X192_9ARAC</name>
<protein>
    <submittedName>
        <fullName evidence="1">Uncharacterized protein</fullName>
    </submittedName>
</protein>
<comment type="caution">
    <text evidence="1">The sequence shown here is derived from an EMBL/GenBank/DDBJ whole genome shotgun (WGS) entry which is preliminary data.</text>
</comment>
<dbReference type="Proteomes" id="UP001054837">
    <property type="component" value="Unassembled WGS sequence"/>
</dbReference>
<dbReference type="AlphaFoldDB" id="A0AAV4X192"/>
<accession>A0AAV4X192</accession>
<evidence type="ECO:0000313" key="2">
    <source>
        <dbReference type="Proteomes" id="UP001054837"/>
    </source>
</evidence>
<proteinExistence type="predicted"/>
<organism evidence="1 2">
    <name type="scientific">Caerostris darwini</name>
    <dbReference type="NCBI Taxonomy" id="1538125"/>
    <lineage>
        <taxon>Eukaryota</taxon>
        <taxon>Metazoa</taxon>
        <taxon>Ecdysozoa</taxon>
        <taxon>Arthropoda</taxon>
        <taxon>Chelicerata</taxon>
        <taxon>Arachnida</taxon>
        <taxon>Araneae</taxon>
        <taxon>Araneomorphae</taxon>
        <taxon>Entelegynae</taxon>
        <taxon>Araneoidea</taxon>
        <taxon>Araneidae</taxon>
        <taxon>Caerostris</taxon>
    </lineage>
</organism>